<reference evidence="2" key="1">
    <citation type="journal article" date="2019" name="Int. J. Syst. Evol. Microbiol.">
        <title>The Global Catalogue of Microorganisms (GCM) 10K type strain sequencing project: providing services to taxonomists for standard genome sequencing and annotation.</title>
        <authorList>
            <consortium name="The Broad Institute Genomics Platform"/>
            <consortium name="The Broad Institute Genome Sequencing Center for Infectious Disease"/>
            <person name="Wu L."/>
            <person name="Ma J."/>
        </authorList>
    </citation>
    <scope>NUCLEOTIDE SEQUENCE [LARGE SCALE GENOMIC DNA]</scope>
    <source>
        <strain evidence="2">CCUG 54523</strain>
    </source>
</reference>
<protein>
    <submittedName>
        <fullName evidence="1">Uncharacterized protein</fullName>
    </submittedName>
</protein>
<sequence>MSGGTVIAVTRKRHGLGNRLRVTLGARSLARSTDRGFAYVWPTGEHFGARFDELWQFGEKRISTLRSRVLAVRHPYRRHDLDWLDDARDDRIWQIRTAHALHLPPGAVSWGEELQALAPVPEIAGRVESFFTRHFEGAPYVGVMVRAHAVSNVETLKHSPVSWYIERMRQVAAEHPGIRFFLSADTEQAQQAVIDAVPGTVALNDKGGYNTKAALVSSVVDLYLLASSTHLLAPHYSSFPEIAQQLAGPSLRLETSMTDAATRFGPDDRPVVVTDPLRPSAR</sequence>
<accession>A0ABW3AHR7</accession>
<name>A0ABW3AHR7_9MICO</name>
<evidence type="ECO:0000313" key="2">
    <source>
        <dbReference type="Proteomes" id="UP001597055"/>
    </source>
</evidence>
<comment type="caution">
    <text evidence="1">The sequence shown here is derived from an EMBL/GenBank/DDBJ whole genome shotgun (WGS) entry which is preliminary data.</text>
</comment>
<dbReference type="PANTHER" id="PTHR40743:SF1">
    <property type="entry name" value="POSSIBLE GLYCOSYLTRANSFERASE"/>
    <property type="match status" value="1"/>
</dbReference>
<dbReference type="RefSeq" id="WP_204977840.1">
    <property type="nucleotide sequence ID" value="NZ_JBHTII010000001.1"/>
</dbReference>
<dbReference type="Proteomes" id="UP001597055">
    <property type="component" value="Unassembled WGS sequence"/>
</dbReference>
<dbReference type="EMBL" id="JBHTII010000001">
    <property type="protein sequence ID" value="MFD0790146.1"/>
    <property type="molecule type" value="Genomic_DNA"/>
</dbReference>
<keyword evidence="2" id="KW-1185">Reference proteome</keyword>
<dbReference type="PANTHER" id="PTHR40743">
    <property type="entry name" value="NUCLEOTIDE-DIPHOSPHO-SUGAR TRANSFERASE CONTAINING PROTEIN"/>
    <property type="match status" value="1"/>
</dbReference>
<dbReference type="Gene3D" id="3.40.50.11350">
    <property type="match status" value="1"/>
</dbReference>
<organism evidence="1 2">
    <name type="scientific">Microbacterium insulae</name>
    <dbReference type="NCBI Taxonomy" id="483014"/>
    <lineage>
        <taxon>Bacteria</taxon>
        <taxon>Bacillati</taxon>
        <taxon>Actinomycetota</taxon>
        <taxon>Actinomycetes</taxon>
        <taxon>Micrococcales</taxon>
        <taxon>Microbacteriaceae</taxon>
        <taxon>Microbacterium</taxon>
    </lineage>
</organism>
<evidence type="ECO:0000313" key="1">
    <source>
        <dbReference type="EMBL" id="MFD0790146.1"/>
    </source>
</evidence>
<gene>
    <name evidence="1" type="ORF">ACFQ0P_07030</name>
</gene>
<proteinExistence type="predicted"/>